<feature type="signal peptide" evidence="1">
    <location>
        <begin position="1"/>
        <end position="27"/>
    </location>
</feature>
<evidence type="ECO:0000313" key="2">
    <source>
        <dbReference type="EMBL" id="PVW17379.1"/>
    </source>
</evidence>
<keyword evidence="1" id="KW-0732">Signal</keyword>
<name>A0A2U0I8E7_9FLAO</name>
<reference evidence="2 3" key="1">
    <citation type="submission" date="2018-04" db="EMBL/GenBank/DDBJ databases">
        <title>Marixanthomonas spongiae HN-E44 sp. nov., isolated from a marine sponge.</title>
        <authorList>
            <person name="Luo L."/>
            <person name="Zhuang L."/>
        </authorList>
    </citation>
    <scope>NUCLEOTIDE SEQUENCE [LARGE SCALE GENOMIC DNA]</scope>
    <source>
        <strain evidence="2 3">HN-E44</strain>
    </source>
</reference>
<feature type="chain" id="PRO_5015700753" description="Lipoprotein" evidence="1">
    <location>
        <begin position="28"/>
        <end position="194"/>
    </location>
</feature>
<keyword evidence="3" id="KW-1185">Reference proteome</keyword>
<evidence type="ECO:0008006" key="4">
    <source>
        <dbReference type="Google" id="ProtNLM"/>
    </source>
</evidence>
<comment type="caution">
    <text evidence="2">The sequence shown here is derived from an EMBL/GenBank/DDBJ whole genome shotgun (WGS) entry which is preliminary data.</text>
</comment>
<sequence length="194" mass="22846">MLKNTSNLKRIICILIFSFLFSSCSSKLTYIKAEEIINKYYTALSEKDINYQIEQAPVRTIKTTYGSKNKARKHFEDKFPKDNNDTTIQYTDISNLLVSNLKKCFGRKIHIVTYSTHSAQFAPYFNEDAKQFVEKQYGKENYYFHKKTKILEITKSDKKVIIYDKDRKWKITSYDFKSIENGYGEKVANCIINQ</sequence>
<evidence type="ECO:0000313" key="3">
    <source>
        <dbReference type="Proteomes" id="UP000245962"/>
    </source>
</evidence>
<dbReference type="Proteomes" id="UP000245962">
    <property type="component" value="Unassembled WGS sequence"/>
</dbReference>
<evidence type="ECO:0000256" key="1">
    <source>
        <dbReference type="SAM" id="SignalP"/>
    </source>
</evidence>
<gene>
    <name evidence="2" type="ORF">DDV96_02420</name>
</gene>
<dbReference type="PROSITE" id="PS51257">
    <property type="entry name" value="PROKAR_LIPOPROTEIN"/>
    <property type="match status" value="1"/>
</dbReference>
<accession>A0A2U0I8E7</accession>
<proteinExistence type="predicted"/>
<dbReference type="EMBL" id="QEHR01000001">
    <property type="protein sequence ID" value="PVW17379.1"/>
    <property type="molecule type" value="Genomic_DNA"/>
</dbReference>
<organism evidence="2 3">
    <name type="scientific">Marixanthomonas spongiae</name>
    <dbReference type="NCBI Taxonomy" id="2174845"/>
    <lineage>
        <taxon>Bacteria</taxon>
        <taxon>Pseudomonadati</taxon>
        <taxon>Bacteroidota</taxon>
        <taxon>Flavobacteriia</taxon>
        <taxon>Flavobacteriales</taxon>
        <taxon>Flavobacteriaceae</taxon>
        <taxon>Marixanthomonas</taxon>
    </lineage>
</organism>
<dbReference type="AlphaFoldDB" id="A0A2U0I8E7"/>
<protein>
    <recommendedName>
        <fullName evidence="4">Lipoprotein</fullName>
    </recommendedName>
</protein>